<accession>E3M866</accession>
<feature type="signal peptide" evidence="3">
    <location>
        <begin position="1"/>
        <end position="19"/>
    </location>
</feature>
<dbReference type="OMA" id="ITHSSMM"/>
<keyword evidence="3" id="KW-0732">Signal</keyword>
<evidence type="ECO:0000256" key="2">
    <source>
        <dbReference type="SAM" id="Phobius"/>
    </source>
</evidence>
<keyword evidence="2" id="KW-1133">Transmembrane helix</keyword>
<keyword evidence="2" id="KW-0472">Membrane</keyword>
<keyword evidence="2" id="KW-0812">Transmembrane</keyword>
<organism evidence="5">
    <name type="scientific">Caenorhabditis remanei</name>
    <name type="common">Caenorhabditis vulgaris</name>
    <dbReference type="NCBI Taxonomy" id="31234"/>
    <lineage>
        <taxon>Eukaryota</taxon>
        <taxon>Metazoa</taxon>
        <taxon>Ecdysozoa</taxon>
        <taxon>Nematoda</taxon>
        <taxon>Chromadorea</taxon>
        <taxon>Rhabditida</taxon>
        <taxon>Rhabditina</taxon>
        <taxon>Rhabditomorpha</taxon>
        <taxon>Rhabditoidea</taxon>
        <taxon>Rhabditidae</taxon>
        <taxon>Peloderinae</taxon>
        <taxon>Caenorhabditis</taxon>
    </lineage>
</organism>
<protein>
    <submittedName>
        <fullName evidence="4">Uncharacterized protein</fullName>
    </submittedName>
</protein>
<dbReference type="HOGENOM" id="CLU_1046734_0_0_1"/>
<keyword evidence="5" id="KW-1185">Reference proteome</keyword>
<evidence type="ECO:0000256" key="1">
    <source>
        <dbReference type="SAM" id="MobiDB-lite"/>
    </source>
</evidence>
<feature type="transmembrane region" description="Helical" evidence="2">
    <location>
        <begin position="227"/>
        <end position="251"/>
    </location>
</feature>
<gene>
    <name evidence="4" type="ORF">CRE_13320</name>
</gene>
<evidence type="ECO:0000256" key="3">
    <source>
        <dbReference type="SAM" id="SignalP"/>
    </source>
</evidence>
<dbReference type="InParanoid" id="E3M866"/>
<evidence type="ECO:0000313" key="4">
    <source>
        <dbReference type="EMBL" id="EFO94489.1"/>
    </source>
</evidence>
<dbReference type="Proteomes" id="UP000008281">
    <property type="component" value="Unassembled WGS sequence"/>
</dbReference>
<dbReference type="eggNOG" id="ENOG502TJ45">
    <property type="taxonomic scope" value="Eukaryota"/>
</dbReference>
<reference evidence="4" key="1">
    <citation type="submission" date="2007-07" db="EMBL/GenBank/DDBJ databases">
        <title>PCAP assembly of the Caenorhabditis remanei genome.</title>
        <authorList>
            <consortium name="The Caenorhabditis remanei Sequencing Consortium"/>
            <person name="Wilson R.K."/>
        </authorList>
    </citation>
    <scope>NUCLEOTIDE SEQUENCE [LARGE SCALE GENOMIC DNA]</scope>
    <source>
        <strain evidence="4">PB4641</strain>
    </source>
</reference>
<feature type="chain" id="PRO_5003176301" evidence="3">
    <location>
        <begin position="20"/>
        <end position="315"/>
    </location>
</feature>
<name>E3M866_CAERE</name>
<feature type="transmembrane region" description="Helical" evidence="2">
    <location>
        <begin position="69"/>
        <end position="92"/>
    </location>
</feature>
<proteinExistence type="predicted"/>
<evidence type="ECO:0000313" key="5">
    <source>
        <dbReference type="Proteomes" id="UP000008281"/>
    </source>
</evidence>
<dbReference type="EMBL" id="DS268428">
    <property type="protein sequence ID" value="EFO94489.1"/>
    <property type="molecule type" value="Genomic_DNA"/>
</dbReference>
<dbReference type="OrthoDB" id="5863653at2759"/>
<dbReference type="AlphaFoldDB" id="E3M866"/>
<sequence length="315" mass="35687">MRNSIVVIFLSIASSYVLCQISTSTIETTSEDPIPTKETTTYDSLGNDNFVVTYSEELANSFTGDLIQLIIYFHILPVVTTIMFALTIHNCLKRKAEQRRLRMKTQMYDHFTQIIKNGFCKYCYPSKEFYEEGHTREKVVPGCPEIPNKNETTATVTPPNQSTDQSTSASALNHLTSPQTKPVPYGTVGVPTERTPMPMSAKMMKKLRKEKKEQDEKAFKFKDKGPIVFHTQNIVAADVSSLFLSLLIIIFKFQLMIEERKEKDIKIKKVKWDENPIGYHETGVGVDQVDIPTPSTKGDTYSSIMTASIKQLKPH</sequence>
<feature type="region of interest" description="Disordered" evidence="1">
    <location>
        <begin position="149"/>
        <end position="176"/>
    </location>
</feature>